<keyword evidence="1" id="KW-0677">Repeat</keyword>
<feature type="region of interest" description="Disordered" evidence="2">
    <location>
        <begin position="330"/>
        <end position="349"/>
    </location>
</feature>
<name>A0A8H4J3Z8_9PEZI</name>
<organism evidence="4 5">
    <name type="scientific">Botryosphaeria dothidea</name>
    <dbReference type="NCBI Taxonomy" id="55169"/>
    <lineage>
        <taxon>Eukaryota</taxon>
        <taxon>Fungi</taxon>
        <taxon>Dikarya</taxon>
        <taxon>Ascomycota</taxon>
        <taxon>Pezizomycotina</taxon>
        <taxon>Dothideomycetes</taxon>
        <taxon>Dothideomycetes incertae sedis</taxon>
        <taxon>Botryosphaeriales</taxon>
        <taxon>Botryosphaeriaceae</taxon>
        <taxon>Botryosphaeria</taxon>
    </lineage>
</organism>
<protein>
    <recommendedName>
        <fullName evidence="3">Nephrocystin 3-like N-terminal domain-containing protein</fullName>
    </recommendedName>
</protein>
<feature type="compositionally biased region" description="Basic and acidic residues" evidence="2">
    <location>
        <begin position="339"/>
        <end position="349"/>
    </location>
</feature>
<gene>
    <name evidence="4" type="ORF">GTA08_BOTSDO11954</name>
</gene>
<dbReference type="AlphaFoldDB" id="A0A8H4J3Z8"/>
<dbReference type="InterPro" id="IPR056884">
    <property type="entry name" value="NPHP3-like_N"/>
</dbReference>
<dbReference type="Proteomes" id="UP000572817">
    <property type="component" value="Unassembled WGS sequence"/>
</dbReference>
<evidence type="ECO:0000256" key="1">
    <source>
        <dbReference type="ARBA" id="ARBA00022737"/>
    </source>
</evidence>
<proteinExistence type="predicted"/>
<dbReference type="PANTHER" id="PTHR40619">
    <property type="entry name" value="FUNGAL STAND N-TERMINAL GOODBYE DOMAIN-CONTAINING PROTEIN"/>
    <property type="match status" value="1"/>
</dbReference>
<accession>A0A8H4J3Z8</accession>
<keyword evidence="5" id="KW-1185">Reference proteome</keyword>
<evidence type="ECO:0000259" key="3">
    <source>
        <dbReference type="Pfam" id="PF24883"/>
    </source>
</evidence>
<reference evidence="4" key="1">
    <citation type="submission" date="2020-04" db="EMBL/GenBank/DDBJ databases">
        <title>Genome Assembly and Annotation of Botryosphaeria dothidea sdau 11-99, a Latent Pathogen of Apple Fruit Ring Rot in China.</title>
        <authorList>
            <person name="Yu C."/>
            <person name="Diao Y."/>
            <person name="Lu Q."/>
            <person name="Zhao J."/>
            <person name="Cui S."/>
            <person name="Peng C."/>
            <person name="He B."/>
            <person name="Liu H."/>
        </authorList>
    </citation>
    <scope>NUCLEOTIDE SEQUENCE [LARGE SCALE GENOMIC DNA]</scope>
    <source>
        <strain evidence="4">Sdau11-99</strain>
    </source>
</reference>
<evidence type="ECO:0000313" key="5">
    <source>
        <dbReference type="Proteomes" id="UP000572817"/>
    </source>
</evidence>
<dbReference type="EMBL" id="WWBZ02000002">
    <property type="protein sequence ID" value="KAF4312630.1"/>
    <property type="molecule type" value="Genomic_DNA"/>
</dbReference>
<feature type="domain" description="Nephrocystin 3-like N-terminal" evidence="3">
    <location>
        <begin position="389"/>
        <end position="571"/>
    </location>
</feature>
<dbReference type="Pfam" id="PF24883">
    <property type="entry name" value="NPHP3_N"/>
    <property type="match status" value="1"/>
</dbReference>
<dbReference type="PANTHER" id="PTHR40619:SF3">
    <property type="entry name" value="FUNGAL STAND N-TERMINAL GOODBYE DOMAIN-CONTAINING PROTEIN"/>
    <property type="match status" value="1"/>
</dbReference>
<sequence>MRNKDQTVSYIQNRTTLGDFIQHDSGLQQWVGTGDNDEAERKKQIWAEAEAEKEALARAIETYQVKVLKKAEKGDVREAKWNGMMKQVQSAVKLYENEPMTGAKGKIKWALHKIRDGSKTMEHWCNILPGGDYGGTIAGVFSILASAANRSIEVRDSIYEAAQDVPDYIRATGDYLDIYEVNRMDELEVKSAELCKAILVLFRMIVQHLNDGSTKRMMKSVVQGDSYGEDLQRSKKEVERLAKKIRREAKIVEYKRINEILGQTREIAAGLKRTEESFMRIENMLRNGSVPLADIGKNLQAMLASSQIFNVKTGQVREIEPGNEQSLLLEHSSSTSDNDTPRKSLSEAKKDRKRLLKNLSFTREGIDEDLETCQDLHASFDLRAQDEATWVVQSDKLQLWLALPESRDLLINGNQSDPLEHLSALSVVCAALVRVCSIPRDAIVASHFCGIHSDYDEDERAGFAGMLASLIGQVVHQSKTKHFSLDLSLTEKDRSGIKDLDLECLCDLFENVVRQIPSNTILYCIIDGISLYEVHEDSTGSGAAVQVLERLFEIVDGAHGKKSACVKLLMTCPGVSMNIGDPKFGFPVEAGEVLVVEDVDGDRQGVWQPENLEESINSLG</sequence>
<comment type="caution">
    <text evidence="4">The sequence shown here is derived from an EMBL/GenBank/DDBJ whole genome shotgun (WGS) entry which is preliminary data.</text>
</comment>
<evidence type="ECO:0000256" key="2">
    <source>
        <dbReference type="SAM" id="MobiDB-lite"/>
    </source>
</evidence>
<dbReference type="OrthoDB" id="5419927at2759"/>
<evidence type="ECO:0000313" key="4">
    <source>
        <dbReference type="EMBL" id="KAF4312630.1"/>
    </source>
</evidence>